<evidence type="ECO:0000256" key="1">
    <source>
        <dbReference type="SAM" id="MobiDB-lite"/>
    </source>
</evidence>
<keyword evidence="3" id="KW-1185">Reference proteome</keyword>
<dbReference type="AlphaFoldDB" id="A0AAN9GF39"/>
<protein>
    <submittedName>
        <fullName evidence="2">Uncharacterized protein</fullName>
    </submittedName>
</protein>
<comment type="caution">
    <text evidence="2">The sequence shown here is derived from an EMBL/GenBank/DDBJ whole genome shotgun (WGS) entry which is preliminary data.</text>
</comment>
<evidence type="ECO:0000313" key="3">
    <source>
        <dbReference type="Proteomes" id="UP001374579"/>
    </source>
</evidence>
<organism evidence="2 3">
    <name type="scientific">Littorina saxatilis</name>
    <dbReference type="NCBI Taxonomy" id="31220"/>
    <lineage>
        <taxon>Eukaryota</taxon>
        <taxon>Metazoa</taxon>
        <taxon>Spiralia</taxon>
        <taxon>Lophotrochozoa</taxon>
        <taxon>Mollusca</taxon>
        <taxon>Gastropoda</taxon>
        <taxon>Caenogastropoda</taxon>
        <taxon>Littorinimorpha</taxon>
        <taxon>Littorinoidea</taxon>
        <taxon>Littorinidae</taxon>
        <taxon>Littorina</taxon>
    </lineage>
</organism>
<reference evidence="2 3" key="1">
    <citation type="submission" date="2024-02" db="EMBL/GenBank/DDBJ databases">
        <title>Chromosome-scale genome assembly of the rough periwinkle Littorina saxatilis.</title>
        <authorList>
            <person name="De Jode A."/>
            <person name="Faria R."/>
            <person name="Formenti G."/>
            <person name="Sims Y."/>
            <person name="Smith T.P."/>
            <person name="Tracey A."/>
            <person name="Wood J.M.D."/>
            <person name="Zagrodzka Z.B."/>
            <person name="Johannesson K."/>
            <person name="Butlin R.K."/>
            <person name="Leder E.H."/>
        </authorList>
    </citation>
    <scope>NUCLEOTIDE SEQUENCE [LARGE SCALE GENOMIC DNA]</scope>
    <source>
        <strain evidence="2">Snail1</strain>
        <tissue evidence="2">Muscle</tissue>
    </source>
</reference>
<name>A0AAN9GF39_9CAEN</name>
<feature type="compositionally biased region" description="Low complexity" evidence="1">
    <location>
        <begin position="112"/>
        <end position="129"/>
    </location>
</feature>
<evidence type="ECO:0000313" key="2">
    <source>
        <dbReference type="EMBL" id="KAK7106698.1"/>
    </source>
</evidence>
<dbReference type="Proteomes" id="UP001374579">
    <property type="component" value="Unassembled WGS sequence"/>
</dbReference>
<dbReference type="EMBL" id="JBAMIC010000007">
    <property type="protein sequence ID" value="KAK7106698.1"/>
    <property type="molecule type" value="Genomic_DNA"/>
</dbReference>
<feature type="region of interest" description="Disordered" evidence="1">
    <location>
        <begin position="108"/>
        <end position="146"/>
    </location>
</feature>
<accession>A0AAN9GF39</accession>
<sequence length="163" mass="17579">MDIQNGDQISITCNELFRSFSYAWYITTPSTGETNRIMGTCPSCLHAPCPPCDIDDTAHNITRAPNNRGTDMSTIVFVTTQNATIRCTRSGDLISGVTCRLNVIGGPRTIAPSSSSTTESTETTSPGDTDPSDRARQSTVSATQTGTWDRTQCSPLTIFLSLF</sequence>
<gene>
    <name evidence="2" type="ORF">V1264_017924</name>
</gene>
<feature type="compositionally biased region" description="Polar residues" evidence="1">
    <location>
        <begin position="137"/>
        <end position="146"/>
    </location>
</feature>
<proteinExistence type="predicted"/>